<evidence type="ECO:0000256" key="1">
    <source>
        <dbReference type="ARBA" id="ARBA00004862"/>
    </source>
</evidence>
<dbReference type="PANTHER" id="PTHR32338">
    <property type="entry name" value="N-ACETYL-GAMMA-GLUTAMYL-PHOSPHATE REDUCTASE, CHLOROPLASTIC-RELATED-RELATED"/>
    <property type="match status" value="1"/>
</dbReference>
<dbReference type="EC" id="1.2.1.38" evidence="2"/>
<evidence type="ECO:0000256" key="4">
    <source>
        <dbReference type="ARBA" id="ARBA00022605"/>
    </source>
</evidence>
<comment type="pathway">
    <text evidence="1">Amino-acid biosynthesis; L-arginine biosynthesis; N(2)-acetyl-L-ornithine from L-glutamate: step 3/4.</text>
</comment>
<dbReference type="Gene3D" id="3.40.50.720">
    <property type="entry name" value="NAD(P)-binding Rossmann-like Domain"/>
    <property type="match status" value="1"/>
</dbReference>
<dbReference type="GO" id="GO:0003942">
    <property type="term" value="F:N-acetyl-gamma-glutamyl-phosphate reductase activity"/>
    <property type="evidence" value="ECO:0007669"/>
    <property type="project" value="UniProtKB-EC"/>
</dbReference>
<dbReference type="Gene3D" id="3.30.360.10">
    <property type="entry name" value="Dihydrodipicolinate Reductase, domain 2"/>
    <property type="match status" value="1"/>
</dbReference>
<dbReference type="Proteomes" id="UP000664859">
    <property type="component" value="Unassembled WGS sequence"/>
</dbReference>
<evidence type="ECO:0000259" key="9">
    <source>
        <dbReference type="SMART" id="SM00859"/>
    </source>
</evidence>
<sequence length="351" mass="37910">MMAEGSKIRIAILGASGYTGAELVRILLTHPSAEIAVLTGNTQAGQSFYSVFPQFAYAKGLPTLTKHEEHDWKDVDCVFCCLPHATTQDIIKALPQHLKVIDLSADFRLKDVNTYAEWYGGEHRAPELQKEAVYGLVELHRDAIKGARLLANPGCYPTAAQLPLIPLVKAGLVLPEDIIIDAKSGATGAGRAPKQGTLFCEIADGIHAYGVASHRHAPEIEQGLSEACGRAVTLNFTPHLMPMSRGILETMYVRLAPGATVEGAKKVLEEQYAGEHFVTVLPGKEVPQTRHVRGSNHVFMNVFADRVAGRAIVICAIDNLCKGASGQAVQNMNVMFGLPEHTAIDFAPVFP</sequence>
<name>A0A836CIB3_9STRA</name>
<dbReference type="Pfam" id="PF22698">
    <property type="entry name" value="Semialdhyde_dhC_1"/>
    <property type="match status" value="1"/>
</dbReference>
<evidence type="ECO:0000256" key="8">
    <source>
        <dbReference type="PROSITE-ProRule" id="PRU10010"/>
    </source>
</evidence>
<dbReference type="OrthoDB" id="438291at2759"/>
<dbReference type="SUPFAM" id="SSF51735">
    <property type="entry name" value="NAD(P)-binding Rossmann-fold domains"/>
    <property type="match status" value="1"/>
</dbReference>
<dbReference type="GO" id="GO:0070401">
    <property type="term" value="F:NADP+ binding"/>
    <property type="evidence" value="ECO:0007669"/>
    <property type="project" value="InterPro"/>
</dbReference>
<dbReference type="Pfam" id="PF01118">
    <property type="entry name" value="Semialdhyde_dh"/>
    <property type="match status" value="1"/>
</dbReference>
<dbReference type="InterPro" id="IPR050085">
    <property type="entry name" value="AGPR"/>
</dbReference>
<dbReference type="NCBIfam" id="TIGR01850">
    <property type="entry name" value="argC"/>
    <property type="match status" value="1"/>
</dbReference>
<organism evidence="10 11">
    <name type="scientific">Tribonema minus</name>
    <dbReference type="NCBI Taxonomy" id="303371"/>
    <lineage>
        <taxon>Eukaryota</taxon>
        <taxon>Sar</taxon>
        <taxon>Stramenopiles</taxon>
        <taxon>Ochrophyta</taxon>
        <taxon>PX clade</taxon>
        <taxon>Xanthophyceae</taxon>
        <taxon>Tribonematales</taxon>
        <taxon>Tribonemataceae</taxon>
        <taxon>Tribonema</taxon>
    </lineage>
</organism>
<keyword evidence="3" id="KW-0055">Arginine biosynthesis</keyword>
<dbReference type="InterPro" id="IPR000534">
    <property type="entry name" value="Semialdehyde_DH_NAD-bd"/>
</dbReference>
<dbReference type="SUPFAM" id="SSF55347">
    <property type="entry name" value="Glyceraldehyde-3-phosphate dehydrogenase-like, C-terminal domain"/>
    <property type="match status" value="1"/>
</dbReference>
<feature type="active site" evidence="8">
    <location>
        <position position="155"/>
    </location>
</feature>
<dbReference type="EMBL" id="JAFCMP010000087">
    <property type="protein sequence ID" value="KAG5187630.1"/>
    <property type="molecule type" value="Genomic_DNA"/>
</dbReference>
<dbReference type="PROSITE" id="PS01224">
    <property type="entry name" value="ARGC"/>
    <property type="match status" value="1"/>
</dbReference>
<evidence type="ECO:0000313" key="10">
    <source>
        <dbReference type="EMBL" id="KAG5187630.1"/>
    </source>
</evidence>
<dbReference type="PANTHER" id="PTHR32338:SF10">
    <property type="entry name" value="N-ACETYL-GAMMA-GLUTAMYL-PHOSPHATE REDUCTASE, CHLOROPLASTIC-RELATED"/>
    <property type="match status" value="1"/>
</dbReference>
<dbReference type="CDD" id="cd17895">
    <property type="entry name" value="AGPR_1_N"/>
    <property type="match status" value="1"/>
</dbReference>
<accession>A0A836CIB3</accession>
<protein>
    <recommendedName>
        <fullName evidence="2">N-acetyl-gamma-glutamyl-phosphate reductase</fullName>
        <ecNumber evidence="2">1.2.1.38</ecNumber>
    </recommendedName>
</protein>
<keyword evidence="6" id="KW-0560">Oxidoreductase</keyword>
<dbReference type="AlphaFoldDB" id="A0A836CIB3"/>
<dbReference type="FunFam" id="3.30.360.10:FF:000014">
    <property type="entry name" value="N-acetyl-gamma-glutamyl-phosphate reductase"/>
    <property type="match status" value="1"/>
</dbReference>
<keyword evidence="4" id="KW-0028">Amino-acid biosynthesis</keyword>
<evidence type="ECO:0000256" key="2">
    <source>
        <dbReference type="ARBA" id="ARBA00013072"/>
    </source>
</evidence>
<dbReference type="GO" id="GO:0051287">
    <property type="term" value="F:NAD binding"/>
    <property type="evidence" value="ECO:0007669"/>
    <property type="project" value="InterPro"/>
</dbReference>
<keyword evidence="5" id="KW-0521">NADP</keyword>
<dbReference type="InterPro" id="IPR058924">
    <property type="entry name" value="AGPR_dimerisation_dom"/>
</dbReference>
<dbReference type="GO" id="GO:0006526">
    <property type="term" value="P:L-arginine biosynthetic process"/>
    <property type="evidence" value="ECO:0007669"/>
    <property type="project" value="UniProtKB-UniPathway"/>
</dbReference>
<dbReference type="InterPro" id="IPR036291">
    <property type="entry name" value="NAD(P)-bd_dom_sf"/>
</dbReference>
<dbReference type="UniPathway" id="UPA00068">
    <property type="reaction ID" value="UER00108"/>
</dbReference>
<reference evidence="10" key="1">
    <citation type="submission" date="2021-02" db="EMBL/GenBank/DDBJ databases">
        <title>First Annotated Genome of the Yellow-green Alga Tribonema minus.</title>
        <authorList>
            <person name="Mahan K.M."/>
        </authorList>
    </citation>
    <scope>NUCLEOTIDE SEQUENCE</scope>
    <source>
        <strain evidence="10">UTEX B ZZ1240</strain>
    </source>
</reference>
<dbReference type="InterPro" id="IPR023013">
    <property type="entry name" value="AGPR_AS"/>
</dbReference>
<dbReference type="HAMAP" id="MF_00150">
    <property type="entry name" value="ArgC_type1"/>
    <property type="match status" value="1"/>
</dbReference>
<comment type="catalytic activity">
    <reaction evidence="7">
        <text>N-acetyl-L-glutamate 5-semialdehyde + phosphate + NADP(+) = N-acetyl-L-glutamyl 5-phosphate + NADPH + H(+)</text>
        <dbReference type="Rhea" id="RHEA:21588"/>
        <dbReference type="ChEBI" id="CHEBI:15378"/>
        <dbReference type="ChEBI" id="CHEBI:29123"/>
        <dbReference type="ChEBI" id="CHEBI:43474"/>
        <dbReference type="ChEBI" id="CHEBI:57783"/>
        <dbReference type="ChEBI" id="CHEBI:57936"/>
        <dbReference type="ChEBI" id="CHEBI:58349"/>
        <dbReference type="EC" id="1.2.1.38"/>
    </reaction>
</comment>
<evidence type="ECO:0000256" key="3">
    <source>
        <dbReference type="ARBA" id="ARBA00022571"/>
    </source>
</evidence>
<dbReference type="CDD" id="cd23934">
    <property type="entry name" value="AGPR_1_C"/>
    <property type="match status" value="1"/>
</dbReference>
<dbReference type="SMART" id="SM00859">
    <property type="entry name" value="Semialdhyde_dh"/>
    <property type="match status" value="1"/>
</dbReference>
<evidence type="ECO:0000256" key="6">
    <source>
        <dbReference type="ARBA" id="ARBA00023002"/>
    </source>
</evidence>
<evidence type="ECO:0000313" key="11">
    <source>
        <dbReference type="Proteomes" id="UP000664859"/>
    </source>
</evidence>
<comment type="caution">
    <text evidence="10">The sequence shown here is derived from an EMBL/GenBank/DDBJ whole genome shotgun (WGS) entry which is preliminary data.</text>
</comment>
<feature type="domain" description="Semialdehyde dehydrogenase NAD-binding" evidence="9">
    <location>
        <begin position="9"/>
        <end position="147"/>
    </location>
</feature>
<dbReference type="InterPro" id="IPR000706">
    <property type="entry name" value="AGPR_type-1"/>
</dbReference>
<evidence type="ECO:0000256" key="7">
    <source>
        <dbReference type="ARBA" id="ARBA00050557"/>
    </source>
</evidence>
<evidence type="ECO:0000256" key="5">
    <source>
        <dbReference type="ARBA" id="ARBA00022857"/>
    </source>
</evidence>
<gene>
    <name evidence="10" type="ORF">JKP88DRAFT_207030</name>
</gene>
<keyword evidence="11" id="KW-1185">Reference proteome</keyword>
<proteinExistence type="inferred from homology"/>